<sequence length="793" mass="89455">MRMGQETEEELLDITQSNLQFASRKEAARAHAVALNSLSPEGLSVDEAYHVLRQTEVHLAKRGMNMSRPCGKSEKHSCYLADMMDTVNACLAAVNMRLKQLLSGHFVLKPMDVAFKEPAKEAAVKRAAVVVRWLILRHRCVVELDLDDNICRKYREFAGLWLECLSKAQTLGGLRVRLPTARPYAAEWPLNEIWHVCWLRKLELRYVDLSGTGNVPFKEFADFMQRCTQLAELKLAYFMKQPKDPTVLFGALQASRTLKWLFMDVTCLRRQDGSLLAEYLRSGPALVDLDLTSSVEAPTIKLGSFINAVQHLEDLQEISLENFSLSLEYAFALAKAVVACQKLRVLELLDCHWLLPDAGTPWDILPDIDAPWRISPLVMVLEQSTCLEYMALNLNAFDAEEVGAFFRAVAQNGKVQEVLVELADQYSIRNIYEAARKTRTEERLKLSVVSVDEVGFQVVRDAGAASLSLRTREDSSPGAVYDCLAELPSCGHLNTLELCLKAPLSVNEATPIAELLESTTALLDLNMDFCTDKDAARIILEALAVNKSVRFLTMKKWSMTRRNAKFLSAIVQASKILLSFQFHCANNDKTSSRLVASSLAERITSNHTIFCVNIRPRSGHRRPWLVLQAVTLRNHLLIERAIQFTNQDISTENGFDLQRKRGAEALDLVASSYVGPSASADVPQLFFYSEQRRNMRNAWLRVQEMDTFMRLTGIVRQNVTCYPEPDGRPQLDRLPRDCWLHIRQYLKVSDVLDPTTSAASADLRKGNAGMLHWHARLASWISRLWRTIAGRAA</sequence>
<gene>
    <name evidence="1" type="ORF">HPB49_005626</name>
</gene>
<organism evidence="1 2">
    <name type="scientific">Dermacentor silvarum</name>
    <name type="common">Tick</name>
    <dbReference type="NCBI Taxonomy" id="543639"/>
    <lineage>
        <taxon>Eukaryota</taxon>
        <taxon>Metazoa</taxon>
        <taxon>Ecdysozoa</taxon>
        <taxon>Arthropoda</taxon>
        <taxon>Chelicerata</taxon>
        <taxon>Arachnida</taxon>
        <taxon>Acari</taxon>
        <taxon>Parasitiformes</taxon>
        <taxon>Ixodida</taxon>
        <taxon>Ixodoidea</taxon>
        <taxon>Ixodidae</taxon>
        <taxon>Rhipicephalinae</taxon>
        <taxon>Dermacentor</taxon>
    </lineage>
</organism>
<dbReference type="EMBL" id="CM023475">
    <property type="protein sequence ID" value="KAH7945043.1"/>
    <property type="molecule type" value="Genomic_DNA"/>
</dbReference>
<evidence type="ECO:0000313" key="1">
    <source>
        <dbReference type="EMBL" id="KAH7945043.1"/>
    </source>
</evidence>
<protein>
    <submittedName>
        <fullName evidence="1">Uncharacterized protein</fullName>
    </submittedName>
</protein>
<keyword evidence="2" id="KW-1185">Reference proteome</keyword>
<evidence type="ECO:0000313" key="2">
    <source>
        <dbReference type="Proteomes" id="UP000821865"/>
    </source>
</evidence>
<dbReference type="Proteomes" id="UP000821865">
    <property type="component" value="Chromosome 6"/>
</dbReference>
<accession>A0ACB8CJB2</accession>
<reference evidence="1" key="1">
    <citation type="submission" date="2020-05" db="EMBL/GenBank/DDBJ databases">
        <title>Large-scale comparative analyses of tick genomes elucidate their genetic diversity and vector capacities.</title>
        <authorList>
            <person name="Jia N."/>
            <person name="Wang J."/>
            <person name="Shi W."/>
            <person name="Du L."/>
            <person name="Sun Y."/>
            <person name="Zhan W."/>
            <person name="Jiang J."/>
            <person name="Wang Q."/>
            <person name="Zhang B."/>
            <person name="Ji P."/>
            <person name="Sakyi L.B."/>
            <person name="Cui X."/>
            <person name="Yuan T."/>
            <person name="Jiang B."/>
            <person name="Yang W."/>
            <person name="Lam T.T.-Y."/>
            <person name="Chang Q."/>
            <person name="Ding S."/>
            <person name="Wang X."/>
            <person name="Zhu J."/>
            <person name="Ruan X."/>
            <person name="Zhao L."/>
            <person name="Wei J."/>
            <person name="Que T."/>
            <person name="Du C."/>
            <person name="Cheng J."/>
            <person name="Dai P."/>
            <person name="Han X."/>
            <person name="Huang E."/>
            <person name="Gao Y."/>
            <person name="Liu J."/>
            <person name="Shao H."/>
            <person name="Ye R."/>
            <person name="Li L."/>
            <person name="Wei W."/>
            <person name="Wang X."/>
            <person name="Wang C."/>
            <person name="Yang T."/>
            <person name="Huo Q."/>
            <person name="Li W."/>
            <person name="Guo W."/>
            <person name="Chen H."/>
            <person name="Zhou L."/>
            <person name="Ni X."/>
            <person name="Tian J."/>
            <person name="Zhou Y."/>
            <person name="Sheng Y."/>
            <person name="Liu T."/>
            <person name="Pan Y."/>
            <person name="Xia L."/>
            <person name="Li J."/>
            <person name="Zhao F."/>
            <person name="Cao W."/>
        </authorList>
    </citation>
    <scope>NUCLEOTIDE SEQUENCE</scope>
    <source>
        <strain evidence="1">Dsil-2018</strain>
    </source>
</reference>
<name>A0ACB8CJB2_DERSI</name>
<proteinExistence type="predicted"/>
<comment type="caution">
    <text evidence="1">The sequence shown here is derived from an EMBL/GenBank/DDBJ whole genome shotgun (WGS) entry which is preliminary data.</text>
</comment>